<dbReference type="AlphaFoldDB" id="A0AAW9Q2Z9"/>
<proteinExistence type="predicted"/>
<dbReference type="EMBL" id="JAZBJZ010000138">
    <property type="protein sequence ID" value="MEE3719501.1"/>
    <property type="molecule type" value="Genomic_DNA"/>
</dbReference>
<protein>
    <submittedName>
        <fullName evidence="1">Uncharacterized protein</fullName>
    </submittedName>
</protein>
<evidence type="ECO:0000313" key="2">
    <source>
        <dbReference type="Proteomes" id="UP001333818"/>
    </source>
</evidence>
<accession>A0AAW9Q2Z9</accession>
<organism evidence="1 2">
    <name type="scientific">Tumidithrix elongata BACA0141</name>
    <dbReference type="NCBI Taxonomy" id="2716417"/>
    <lineage>
        <taxon>Bacteria</taxon>
        <taxon>Bacillati</taxon>
        <taxon>Cyanobacteriota</taxon>
        <taxon>Cyanophyceae</taxon>
        <taxon>Pseudanabaenales</taxon>
        <taxon>Pseudanabaenaceae</taxon>
        <taxon>Tumidithrix</taxon>
        <taxon>Tumidithrix elongata</taxon>
    </lineage>
</organism>
<comment type="caution">
    <text evidence="1">The sequence shown here is derived from an EMBL/GenBank/DDBJ whole genome shotgun (WGS) entry which is preliminary data.</text>
</comment>
<dbReference type="Proteomes" id="UP001333818">
    <property type="component" value="Unassembled WGS sequence"/>
</dbReference>
<dbReference type="RefSeq" id="WP_330485937.1">
    <property type="nucleotide sequence ID" value="NZ_JAZBJZ010000138.1"/>
</dbReference>
<reference evidence="1" key="1">
    <citation type="submission" date="2024-01" db="EMBL/GenBank/DDBJ databases">
        <title>Bank of Algae and Cyanobacteria of the Azores (BACA) strain genomes.</title>
        <authorList>
            <person name="Luz R."/>
            <person name="Cordeiro R."/>
            <person name="Fonseca A."/>
            <person name="Goncalves V."/>
        </authorList>
    </citation>
    <scope>NUCLEOTIDE SEQUENCE</scope>
    <source>
        <strain evidence="1">BACA0141</strain>
    </source>
</reference>
<gene>
    <name evidence="1" type="ORF">V2H45_22410</name>
</gene>
<evidence type="ECO:0000313" key="1">
    <source>
        <dbReference type="EMBL" id="MEE3719501.1"/>
    </source>
</evidence>
<sequence length="117" mass="13361">MIRVSTTQNGDAPNGYSFNTSISGDGRYVAFHSTSTNNASDFWFDLRTYGLDESYDIYYLSTGDELAIVKLSERNFFDFVREYCLGTKLYDPVAMPENMVIQSEQHEFFVTDETGAR</sequence>
<keyword evidence="2" id="KW-1185">Reference proteome</keyword>
<name>A0AAW9Q2Z9_9CYAN</name>